<evidence type="ECO:0000313" key="3">
    <source>
        <dbReference type="Proteomes" id="UP000771749"/>
    </source>
</evidence>
<sequence>MSVLRNRIAVPAISVAALSVIAVLVVLYEKYDPADFVLFPKCIFHSITGLQCPGCGSQRAMHALLNLEIGEAVRYNALFVAALPFLAVLVTARAMRRRWPAFYAKTTGAPVIWTVFAVIVLWWILRNILGI</sequence>
<feature type="transmembrane region" description="Helical" evidence="1">
    <location>
        <begin position="7"/>
        <end position="28"/>
    </location>
</feature>
<comment type="caution">
    <text evidence="2">The sequence shown here is derived from an EMBL/GenBank/DDBJ whole genome shotgun (WGS) entry which is preliminary data.</text>
</comment>
<accession>A0A940IGZ1</accession>
<dbReference type="Pfam" id="PF10825">
    <property type="entry name" value="DUF2752"/>
    <property type="match status" value="1"/>
</dbReference>
<feature type="transmembrane region" description="Helical" evidence="1">
    <location>
        <begin position="107"/>
        <end position="125"/>
    </location>
</feature>
<keyword evidence="1" id="KW-1133">Transmembrane helix</keyword>
<dbReference type="AlphaFoldDB" id="A0A940IGZ1"/>
<dbReference type="InterPro" id="IPR021215">
    <property type="entry name" value="DUF2752"/>
</dbReference>
<reference evidence="2" key="1">
    <citation type="submission" date="2020-10" db="EMBL/GenBank/DDBJ databases">
        <authorList>
            <person name="Gilroy R."/>
        </authorList>
    </citation>
    <scope>NUCLEOTIDE SEQUENCE</scope>
    <source>
        <strain evidence="2">F1-3629</strain>
    </source>
</reference>
<keyword evidence="1" id="KW-0472">Membrane</keyword>
<name>A0A940IGZ1_9BACT</name>
<gene>
    <name evidence="2" type="ORF">IAC07_06995</name>
</gene>
<organism evidence="2 3">
    <name type="scientific">Candidatus Cryptobacteroides gallistercoris</name>
    <dbReference type="NCBI Taxonomy" id="2840765"/>
    <lineage>
        <taxon>Bacteria</taxon>
        <taxon>Pseudomonadati</taxon>
        <taxon>Bacteroidota</taxon>
        <taxon>Bacteroidia</taxon>
        <taxon>Bacteroidales</taxon>
        <taxon>Candidatus Cryptobacteroides</taxon>
    </lineage>
</organism>
<reference evidence="2" key="2">
    <citation type="journal article" date="2021" name="PeerJ">
        <title>Extensive microbial diversity within the chicken gut microbiome revealed by metagenomics and culture.</title>
        <authorList>
            <person name="Gilroy R."/>
            <person name="Ravi A."/>
            <person name="Getino M."/>
            <person name="Pursley I."/>
            <person name="Horton D.L."/>
            <person name="Alikhan N.F."/>
            <person name="Baker D."/>
            <person name="Gharbi K."/>
            <person name="Hall N."/>
            <person name="Watson M."/>
            <person name="Adriaenssens E.M."/>
            <person name="Foster-Nyarko E."/>
            <person name="Jarju S."/>
            <person name="Secka A."/>
            <person name="Antonio M."/>
            <person name="Oren A."/>
            <person name="Chaudhuri R.R."/>
            <person name="La Ragione R."/>
            <person name="Hildebrand F."/>
            <person name="Pallen M.J."/>
        </authorList>
    </citation>
    <scope>NUCLEOTIDE SEQUENCE</scope>
    <source>
        <strain evidence="2">F1-3629</strain>
    </source>
</reference>
<keyword evidence="1" id="KW-0812">Transmembrane</keyword>
<proteinExistence type="predicted"/>
<feature type="transmembrane region" description="Helical" evidence="1">
    <location>
        <begin position="75"/>
        <end position="95"/>
    </location>
</feature>
<dbReference type="Proteomes" id="UP000771749">
    <property type="component" value="Unassembled WGS sequence"/>
</dbReference>
<dbReference type="EMBL" id="JADIMJ010000105">
    <property type="protein sequence ID" value="MBO8454447.1"/>
    <property type="molecule type" value="Genomic_DNA"/>
</dbReference>
<evidence type="ECO:0000313" key="2">
    <source>
        <dbReference type="EMBL" id="MBO8454447.1"/>
    </source>
</evidence>
<evidence type="ECO:0000256" key="1">
    <source>
        <dbReference type="SAM" id="Phobius"/>
    </source>
</evidence>
<protein>
    <submittedName>
        <fullName evidence="2">DUF2752 domain-containing protein</fullName>
    </submittedName>
</protein>